<dbReference type="GO" id="GO:0006310">
    <property type="term" value="P:DNA recombination"/>
    <property type="evidence" value="ECO:0007669"/>
    <property type="project" value="UniProtKB-KW"/>
</dbReference>
<feature type="region of interest" description="Disordered" evidence="2">
    <location>
        <begin position="87"/>
        <end position="109"/>
    </location>
</feature>
<evidence type="ECO:0000256" key="1">
    <source>
        <dbReference type="ARBA" id="ARBA00023172"/>
    </source>
</evidence>
<keyword evidence="1" id="KW-0233">DNA recombination</keyword>
<dbReference type="PANTHER" id="PTHR33066:SF2">
    <property type="entry name" value="FILAGGRIN-2-LIKE"/>
    <property type="match status" value="1"/>
</dbReference>
<sequence>MFHRKWTKITGDQWVLETLLEGLKLEFMSHPCLNIKETSVPRYGIHESVILTEISVLLEKNVIEHVPVGQENLGYYSTVFRSSKTTRRFATDSQSETSKPNSSASSFQDGNTPFNYESFKKGRLCSNFGFSRCIFSYPNSHRLQTIPEIPISRSQLPISSNAIRAQICPKSVHKDHGCISSIPTKVNDSDIHVSRRLADQQFRQNSSCKANAFCTPSSSRFGTYSKSEKVKLNTNPTYRILGSPFQSRERDSNTNRDKISKYFGNNTCITKQSTDSSSSNFKITRSDGFMHLPNTHGKITYEANPTLFVSTMEAKHPTIESVHSCTNELDSTFKMVDKSDKYFQRNAFTGADNSVDIDHRCLRTRMGSSSRNLADIRNMAKVLSTKTYKLVGIEGCTVSSSRSCTDRERHEYFDKVGQYNSDKLYQQAGRNPFARTVLPNLGPLPMVYSEQSNYPCSSHSGKDKSTSRCSFEGEKSFQDDRVDTQQYDSKYDISETGNSKYRSVCNSSEQKMMDISDLKKNGIKLLPNMQFLAKTQTLNRPWEPLFIPSFNSYATDSEDLKLCPCRALRIYINRTKSIRKSNRLFVTYKKNHHKEASKDSIARWIVNTVRYAYENADKDTLKTVRAHDTRRLSTSWALFCGVSAEEILKAVHWTSETTFTSFYLKDVPDHQSIFAKSAILDSFKRGRQK</sequence>
<organism evidence="3 4">
    <name type="scientific">Mytilus galloprovincialis</name>
    <name type="common">Mediterranean mussel</name>
    <dbReference type="NCBI Taxonomy" id="29158"/>
    <lineage>
        <taxon>Eukaryota</taxon>
        <taxon>Metazoa</taxon>
        <taxon>Spiralia</taxon>
        <taxon>Lophotrochozoa</taxon>
        <taxon>Mollusca</taxon>
        <taxon>Bivalvia</taxon>
        <taxon>Autobranchia</taxon>
        <taxon>Pteriomorphia</taxon>
        <taxon>Mytilida</taxon>
        <taxon>Mytiloidea</taxon>
        <taxon>Mytilidae</taxon>
        <taxon>Mytilinae</taxon>
        <taxon>Mytilus</taxon>
    </lineage>
</organism>
<dbReference type="SUPFAM" id="SSF56349">
    <property type="entry name" value="DNA breaking-rejoining enzymes"/>
    <property type="match status" value="1"/>
</dbReference>
<proteinExistence type="predicted"/>
<dbReference type="AlphaFoldDB" id="A0A8B6BW33"/>
<dbReference type="EMBL" id="UYJE01000808">
    <property type="protein sequence ID" value="VDH96697.1"/>
    <property type="molecule type" value="Genomic_DNA"/>
</dbReference>
<evidence type="ECO:0000313" key="4">
    <source>
        <dbReference type="Proteomes" id="UP000596742"/>
    </source>
</evidence>
<comment type="caution">
    <text evidence="3">The sequence shown here is derived from an EMBL/GenBank/DDBJ whole genome shotgun (WGS) entry which is preliminary data.</text>
</comment>
<evidence type="ECO:0000256" key="2">
    <source>
        <dbReference type="SAM" id="MobiDB-lite"/>
    </source>
</evidence>
<dbReference type="OrthoDB" id="6188506at2759"/>
<reference evidence="3" key="1">
    <citation type="submission" date="2018-11" db="EMBL/GenBank/DDBJ databases">
        <authorList>
            <person name="Alioto T."/>
            <person name="Alioto T."/>
        </authorList>
    </citation>
    <scope>NUCLEOTIDE SEQUENCE</scope>
</reference>
<accession>A0A8B6BW33</accession>
<dbReference type="Proteomes" id="UP000596742">
    <property type="component" value="Unassembled WGS sequence"/>
</dbReference>
<dbReference type="GO" id="GO:0015074">
    <property type="term" value="P:DNA integration"/>
    <property type="evidence" value="ECO:0007669"/>
    <property type="project" value="InterPro"/>
</dbReference>
<feature type="compositionally biased region" description="Polar residues" evidence="2">
    <location>
        <begin position="91"/>
        <end position="109"/>
    </location>
</feature>
<name>A0A8B6BW33_MYTGA</name>
<dbReference type="InterPro" id="IPR011010">
    <property type="entry name" value="DNA_brk_join_enz"/>
</dbReference>
<dbReference type="GO" id="GO:0003677">
    <property type="term" value="F:DNA binding"/>
    <property type="evidence" value="ECO:0007669"/>
    <property type="project" value="InterPro"/>
</dbReference>
<keyword evidence="4" id="KW-1185">Reference proteome</keyword>
<gene>
    <name evidence="3" type="ORF">MGAL_10B093890</name>
</gene>
<dbReference type="InterPro" id="IPR013762">
    <property type="entry name" value="Integrase-like_cat_sf"/>
</dbReference>
<dbReference type="PANTHER" id="PTHR33066">
    <property type="entry name" value="INTEGRASE_SAM-LIKE_N DOMAIN-CONTAINING PROTEIN"/>
    <property type="match status" value="1"/>
</dbReference>
<evidence type="ECO:0000313" key="3">
    <source>
        <dbReference type="EMBL" id="VDH96697.1"/>
    </source>
</evidence>
<evidence type="ECO:0008006" key="5">
    <source>
        <dbReference type="Google" id="ProtNLM"/>
    </source>
</evidence>
<dbReference type="Gene3D" id="1.10.443.10">
    <property type="entry name" value="Intergrase catalytic core"/>
    <property type="match status" value="1"/>
</dbReference>
<protein>
    <recommendedName>
        <fullName evidence="5">Tyr recombinase domain-containing protein</fullName>
    </recommendedName>
</protein>